<feature type="compositionally biased region" description="Polar residues" evidence="1">
    <location>
        <begin position="649"/>
        <end position="661"/>
    </location>
</feature>
<feature type="compositionally biased region" description="Low complexity" evidence="1">
    <location>
        <begin position="130"/>
        <end position="141"/>
    </location>
</feature>
<proteinExistence type="predicted"/>
<evidence type="ECO:0000313" key="2">
    <source>
        <dbReference type="EMBL" id="KAJ8878382.1"/>
    </source>
</evidence>
<sequence>MWYWVDLAAEGDCLAGHKSQADDTRPKNIDLSLLALWHTRRRTPSTWQYWERNGLCNILTGRPISEKRKSDKGENATHNCAIATKRKALNWHAVFSSLLASHQGDPGSIPGRVTPEFRMWQSCRTMRLVGRSSRGSPASPSLHSGTAPYSPKSPSSALQTSVLSAVPISSLTGEDVCFEYCATQYKWKAGGDLKEPQVLTLTASANTLSKGRPQNSWRGIEHTTFRIRRRILGEARRYIWMGVGFSRGSPVPLPGVVCVSCTVMQAWMRVPAPHFKATPTPMCVLDTHVPHNAALSSPHAGCSCTRPRLPHAFAAAGLVGRVVNKRQSLHVDRFTSRDCVHINATYKRDSLTVVFFVLVTHDSQAACSKGARSHECRMNVTATHGLLLEGAGPSELSTNLVQAIHVGTDPGPFSLTPTCLCCAQPVAIIPVKETTCASLQPNQPVGMESIYINNGVQRRIETTPGHPCLDSPNYTQTVSSALREPISNHYENTQHRWRGREVWTRPRGRRWQSASVQGREQRPDERRLRKVTRASEAGGDPTSGQRVRNARSGEFLTNARLHHRGSKLDPRSDLRSTKKTVEPFEFGAELEIEMKYISNNWRFEISIRDQQPSSTNSNISERRPGFVAQCRHGWRGDARLTSARRDARTTSGSELYNNAPRTWQGAGVPARLAPWLQSRQGRA</sequence>
<reference evidence="2 3" key="1">
    <citation type="submission" date="2023-02" db="EMBL/GenBank/DDBJ databases">
        <title>LHISI_Scaffold_Assembly.</title>
        <authorList>
            <person name="Stuart O.P."/>
            <person name="Cleave R."/>
            <person name="Magrath M.J.L."/>
            <person name="Mikheyev A.S."/>
        </authorList>
    </citation>
    <scope>NUCLEOTIDE SEQUENCE [LARGE SCALE GENOMIC DNA]</scope>
    <source>
        <strain evidence="2">Daus_M_001</strain>
        <tissue evidence="2">Leg muscle</tissue>
    </source>
</reference>
<dbReference type="EMBL" id="JARBHB010000007">
    <property type="protein sequence ID" value="KAJ8878382.1"/>
    <property type="molecule type" value="Genomic_DNA"/>
</dbReference>
<comment type="caution">
    <text evidence="2">The sequence shown here is derived from an EMBL/GenBank/DDBJ whole genome shotgun (WGS) entry which is preliminary data.</text>
</comment>
<evidence type="ECO:0000313" key="3">
    <source>
        <dbReference type="Proteomes" id="UP001159363"/>
    </source>
</evidence>
<evidence type="ECO:0000256" key="1">
    <source>
        <dbReference type="SAM" id="MobiDB-lite"/>
    </source>
</evidence>
<feature type="compositionally biased region" description="Basic and acidic residues" evidence="1">
    <location>
        <begin position="639"/>
        <end position="648"/>
    </location>
</feature>
<organism evidence="2 3">
    <name type="scientific">Dryococelus australis</name>
    <dbReference type="NCBI Taxonomy" id="614101"/>
    <lineage>
        <taxon>Eukaryota</taxon>
        <taxon>Metazoa</taxon>
        <taxon>Ecdysozoa</taxon>
        <taxon>Arthropoda</taxon>
        <taxon>Hexapoda</taxon>
        <taxon>Insecta</taxon>
        <taxon>Pterygota</taxon>
        <taxon>Neoptera</taxon>
        <taxon>Polyneoptera</taxon>
        <taxon>Phasmatodea</taxon>
        <taxon>Verophasmatodea</taxon>
        <taxon>Anareolatae</taxon>
        <taxon>Phasmatidae</taxon>
        <taxon>Eurycanthinae</taxon>
        <taxon>Dryococelus</taxon>
    </lineage>
</organism>
<feature type="region of interest" description="Disordered" evidence="1">
    <location>
        <begin position="639"/>
        <end position="662"/>
    </location>
</feature>
<dbReference type="Proteomes" id="UP001159363">
    <property type="component" value="Chromosome 6"/>
</dbReference>
<feature type="region of interest" description="Disordered" evidence="1">
    <location>
        <begin position="130"/>
        <end position="154"/>
    </location>
</feature>
<name>A0ABQ9H290_9NEOP</name>
<feature type="region of interest" description="Disordered" evidence="1">
    <location>
        <begin position="508"/>
        <end position="576"/>
    </location>
</feature>
<keyword evidence="3" id="KW-1185">Reference proteome</keyword>
<feature type="compositionally biased region" description="Basic and acidic residues" evidence="1">
    <location>
        <begin position="566"/>
        <end position="576"/>
    </location>
</feature>
<protein>
    <submittedName>
        <fullName evidence="2">Uncharacterized protein</fullName>
    </submittedName>
</protein>
<gene>
    <name evidence="2" type="ORF">PR048_018959</name>
</gene>
<accession>A0ABQ9H290</accession>